<reference evidence="1" key="1">
    <citation type="submission" date="2020-12" db="EMBL/GenBank/DDBJ databases">
        <title>Prauserella sp. ASG 168, a novel actinomycete isolated from cave rock.</title>
        <authorList>
            <person name="Suriyachadkun C."/>
        </authorList>
    </citation>
    <scope>NUCLEOTIDE SEQUENCE</scope>
    <source>
        <strain evidence="1">ASG 168</strain>
    </source>
</reference>
<dbReference type="EMBL" id="JAENJH010000003">
    <property type="protein sequence ID" value="MBK1785501.1"/>
    <property type="molecule type" value="Genomic_DNA"/>
</dbReference>
<evidence type="ECO:0000313" key="1">
    <source>
        <dbReference type="EMBL" id="MBK1785501.1"/>
    </source>
</evidence>
<comment type="caution">
    <text evidence="1">The sequence shown here is derived from an EMBL/GenBank/DDBJ whole genome shotgun (WGS) entry which is preliminary data.</text>
</comment>
<sequence>MPYPEERALEDVAFGRGLVPTRLFALLLPVWQVEVRATVTDGREYALIDRYVERGIAEAGLSSVPELARFFGLDEPVVDRALRFLAGVGHLTVQDGRFALTELGVRSLRENILYEVTREDRRKMYFEAFSSTPLSRQYYDAGVVSYLSLEEIAALPSYPRFLMLTNTQGFRRETLAELAGRKDRDRYNLPFQIDQPESLREDRVHLPIYLVSATDRRGHVRYLAYSQAAETADVDLSDLCERNREIHGVLQSESQAVLPEDHEKRIVEWLRSKELGDVRPTRTDQGGWRVSLPASVFGSRAMSLSRLGSFASLRTGVVTVWCADERTRERALLERMDRFVVPRAREGRANLGAWTERVARQLSLPFGTPEEVRDLAQRAGDDTLAVRLDELIHGNGARDTTGDL</sequence>
<keyword evidence="2" id="KW-1185">Reference proteome</keyword>
<dbReference type="Proteomes" id="UP000635245">
    <property type="component" value="Unassembled WGS sequence"/>
</dbReference>
<proteinExistence type="predicted"/>
<dbReference type="InterPro" id="IPR036388">
    <property type="entry name" value="WH-like_DNA-bd_sf"/>
</dbReference>
<dbReference type="InterPro" id="IPR036390">
    <property type="entry name" value="WH_DNA-bd_sf"/>
</dbReference>
<dbReference type="SUPFAM" id="SSF46785">
    <property type="entry name" value="Winged helix' DNA-binding domain"/>
    <property type="match status" value="1"/>
</dbReference>
<evidence type="ECO:0000313" key="2">
    <source>
        <dbReference type="Proteomes" id="UP000635245"/>
    </source>
</evidence>
<dbReference type="AlphaFoldDB" id="A0A934V2D8"/>
<organism evidence="1 2">
    <name type="scientific">Prauserella cavernicola</name>
    <dbReference type="NCBI Taxonomy" id="2800127"/>
    <lineage>
        <taxon>Bacteria</taxon>
        <taxon>Bacillati</taxon>
        <taxon>Actinomycetota</taxon>
        <taxon>Actinomycetes</taxon>
        <taxon>Pseudonocardiales</taxon>
        <taxon>Pseudonocardiaceae</taxon>
        <taxon>Prauserella</taxon>
    </lineage>
</organism>
<accession>A0A934V2D8</accession>
<dbReference type="Gene3D" id="1.10.10.10">
    <property type="entry name" value="Winged helix-like DNA-binding domain superfamily/Winged helix DNA-binding domain"/>
    <property type="match status" value="1"/>
</dbReference>
<protein>
    <submittedName>
        <fullName evidence="1">Uncharacterized protein</fullName>
    </submittedName>
</protein>
<gene>
    <name evidence="1" type="ORF">JHE00_14310</name>
</gene>
<name>A0A934V2D8_9PSEU</name>
<dbReference type="RefSeq" id="WP_200318548.1">
    <property type="nucleotide sequence ID" value="NZ_JAENJH010000003.1"/>
</dbReference>